<reference evidence="2" key="1">
    <citation type="submission" date="2023-10" db="EMBL/GenBank/DDBJ databases">
        <authorList>
            <person name="Chen Y."/>
            <person name="Shah S."/>
            <person name="Dougan E. K."/>
            <person name="Thang M."/>
            <person name="Chan C."/>
        </authorList>
    </citation>
    <scope>NUCLEOTIDE SEQUENCE [LARGE SCALE GENOMIC DNA]</scope>
</reference>
<dbReference type="Gene3D" id="1.10.510.10">
    <property type="entry name" value="Transferase(Phosphotransferase) domain 1"/>
    <property type="match status" value="1"/>
</dbReference>
<comment type="caution">
    <text evidence="2">The sequence shown here is derived from an EMBL/GenBank/DDBJ whole genome shotgun (WGS) entry which is preliminary data.</text>
</comment>
<evidence type="ECO:0000256" key="1">
    <source>
        <dbReference type="SAM" id="MobiDB-lite"/>
    </source>
</evidence>
<dbReference type="InterPro" id="IPR011009">
    <property type="entry name" value="Kinase-like_dom_sf"/>
</dbReference>
<protein>
    <submittedName>
        <fullName evidence="2">Uncharacterized protein</fullName>
    </submittedName>
</protein>
<keyword evidence="3" id="KW-1185">Reference proteome</keyword>
<dbReference type="Proteomes" id="UP001189429">
    <property type="component" value="Unassembled WGS sequence"/>
</dbReference>
<evidence type="ECO:0000313" key="2">
    <source>
        <dbReference type="EMBL" id="CAK0815066.1"/>
    </source>
</evidence>
<feature type="region of interest" description="Disordered" evidence="1">
    <location>
        <begin position="91"/>
        <end position="112"/>
    </location>
</feature>
<feature type="compositionally biased region" description="Basic residues" evidence="1">
    <location>
        <begin position="101"/>
        <end position="112"/>
    </location>
</feature>
<accession>A0ABN9R861</accession>
<proteinExistence type="predicted"/>
<evidence type="ECO:0000313" key="3">
    <source>
        <dbReference type="Proteomes" id="UP001189429"/>
    </source>
</evidence>
<dbReference type="SUPFAM" id="SSF56112">
    <property type="entry name" value="Protein kinase-like (PK-like)"/>
    <property type="match status" value="1"/>
</dbReference>
<gene>
    <name evidence="2" type="ORF">PCOR1329_LOCUS18493</name>
</gene>
<name>A0ABN9R861_9DINO</name>
<dbReference type="EMBL" id="CAUYUJ010005814">
    <property type="protein sequence ID" value="CAK0815066.1"/>
    <property type="molecule type" value="Genomic_DNA"/>
</dbReference>
<sequence length="112" mass="12645">MLLALCVLRLRSALKHCLRFTHQSRINDVRSNVVCRSCYLRAADISPESTPCEVTKGQYPRIPSHFSQDLSEVIGLLLQVQPRQRPSVEQLLQEAAGAAATRHRSPRKPSRQ</sequence>
<organism evidence="2 3">
    <name type="scientific">Prorocentrum cordatum</name>
    <dbReference type="NCBI Taxonomy" id="2364126"/>
    <lineage>
        <taxon>Eukaryota</taxon>
        <taxon>Sar</taxon>
        <taxon>Alveolata</taxon>
        <taxon>Dinophyceae</taxon>
        <taxon>Prorocentrales</taxon>
        <taxon>Prorocentraceae</taxon>
        <taxon>Prorocentrum</taxon>
    </lineage>
</organism>